<dbReference type="EMBL" id="CP093313">
    <property type="protein sequence ID" value="UWZ86729.1"/>
    <property type="molecule type" value="Genomic_DNA"/>
</dbReference>
<dbReference type="Gene3D" id="3.30.930.10">
    <property type="entry name" value="Bira Bifunctional Protein, Domain 2"/>
    <property type="match status" value="1"/>
</dbReference>
<feature type="domain" description="BPL/LPL catalytic" evidence="2">
    <location>
        <begin position="18"/>
        <end position="189"/>
    </location>
</feature>
<dbReference type="KEGG" id="orp:MOP44_12455"/>
<sequence length="258" mass="26907">MYELVSLESALAGTVFAGKLHYLPSTGSTNSDAMTAARNGAPHGSVWFADEQTAGRGRGDHAWHSAVAQGLYVSVLLRLPIAPADMPLLPLAAGLAAADAVRAASGLSVDLRWPNDLLIGERKAGGILVESQAGFAVVGIGINVHQQSFAADLATPGTSLDLESGRWIDRQPLLIALLEALEREARGLLDAAAVRGIPERVARASTWVKGKEVEVHGPQECTGVTDGLDEHGFLIVRTATGVVQVQTGGIRVAATRNG</sequence>
<evidence type="ECO:0000259" key="2">
    <source>
        <dbReference type="PROSITE" id="PS51733"/>
    </source>
</evidence>
<dbReference type="CDD" id="cd16442">
    <property type="entry name" value="BPL"/>
    <property type="match status" value="1"/>
</dbReference>
<dbReference type="InterPro" id="IPR004143">
    <property type="entry name" value="BPL_LPL_catalytic"/>
</dbReference>
<proteinExistence type="predicted"/>
<protein>
    <submittedName>
        <fullName evidence="3">Biotin--[acetyl-CoA-carboxylase] ligase</fullName>
        <ecNumber evidence="3">6.3.4.15</ecNumber>
    </submittedName>
</protein>
<evidence type="ECO:0000313" key="4">
    <source>
        <dbReference type="Proteomes" id="UP001059380"/>
    </source>
</evidence>
<dbReference type="SUPFAM" id="SSF55681">
    <property type="entry name" value="Class II aaRS and biotin synthetases"/>
    <property type="match status" value="1"/>
</dbReference>
<gene>
    <name evidence="3" type="ORF">MOP44_12455</name>
</gene>
<dbReference type="PANTHER" id="PTHR12835:SF5">
    <property type="entry name" value="BIOTIN--PROTEIN LIGASE"/>
    <property type="match status" value="1"/>
</dbReference>
<dbReference type="Gene3D" id="2.30.30.100">
    <property type="match status" value="1"/>
</dbReference>
<dbReference type="EC" id="6.3.4.15" evidence="3"/>
<name>A0A9J7BW39_9BACT</name>
<dbReference type="AlphaFoldDB" id="A0A9J7BW39"/>
<evidence type="ECO:0000256" key="1">
    <source>
        <dbReference type="ARBA" id="ARBA00022598"/>
    </source>
</evidence>
<dbReference type="GO" id="GO:0005737">
    <property type="term" value="C:cytoplasm"/>
    <property type="evidence" value="ECO:0007669"/>
    <property type="project" value="TreeGrafter"/>
</dbReference>
<dbReference type="PROSITE" id="PS51733">
    <property type="entry name" value="BPL_LPL_CATALYTIC"/>
    <property type="match status" value="1"/>
</dbReference>
<dbReference type="PANTHER" id="PTHR12835">
    <property type="entry name" value="BIOTIN PROTEIN LIGASE"/>
    <property type="match status" value="1"/>
</dbReference>
<organism evidence="3 4">
    <name type="scientific">Occallatibacter riparius</name>
    <dbReference type="NCBI Taxonomy" id="1002689"/>
    <lineage>
        <taxon>Bacteria</taxon>
        <taxon>Pseudomonadati</taxon>
        <taxon>Acidobacteriota</taxon>
        <taxon>Terriglobia</taxon>
        <taxon>Terriglobales</taxon>
        <taxon>Acidobacteriaceae</taxon>
        <taxon>Occallatibacter</taxon>
    </lineage>
</organism>
<reference evidence="3" key="1">
    <citation type="submission" date="2021-04" db="EMBL/GenBank/DDBJ databases">
        <title>Phylogenetic analysis of Acidobacteriaceae.</title>
        <authorList>
            <person name="Qiu L."/>
            <person name="Zhang Q."/>
        </authorList>
    </citation>
    <scope>NUCLEOTIDE SEQUENCE</scope>
    <source>
        <strain evidence="3">DSM 25168</strain>
    </source>
</reference>
<dbReference type="InterPro" id="IPR004408">
    <property type="entry name" value="Biotin_CoA_COase_ligase"/>
</dbReference>
<dbReference type="NCBIfam" id="TIGR00121">
    <property type="entry name" value="birA_ligase"/>
    <property type="match status" value="1"/>
</dbReference>
<dbReference type="RefSeq" id="WP_260796366.1">
    <property type="nucleotide sequence ID" value="NZ_CP093313.1"/>
</dbReference>
<evidence type="ECO:0000313" key="3">
    <source>
        <dbReference type="EMBL" id="UWZ86729.1"/>
    </source>
</evidence>
<keyword evidence="4" id="KW-1185">Reference proteome</keyword>
<keyword evidence="1 3" id="KW-0436">Ligase</keyword>
<dbReference type="GO" id="GO:0004077">
    <property type="term" value="F:biotin--[biotin carboxyl-carrier protein] ligase activity"/>
    <property type="evidence" value="ECO:0007669"/>
    <property type="project" value="UniProtKB-EC"/>
</dbReference>
<accession>A0A9J7BW39</accession>
<dbReference type="Proteomes" id="UP001059380">
    <property type="component" value="Chromosome"/>
</dbReference>
<dbReference type="InterPro" id="IPR045864">
    <property type="entry name" value="aa-tRNA-synth_II/BPL/LPL"/>
</dbReference>
<dbReference type="Pfam" id="PF03099">
    <property type="entry name" value="BPL_LplA_LipB"/>
    <property type="match status" value="1"/>
</dbReference>